<feature type="transmembrane region" description="Helical" evidence="3">
    <location>
        <begin position="145"/>
        <end position="165"/>
    </location>
</feature>
<feature type="region of interest" description="Disordered" evidence="2">
    <location>
        <begin position="500"/>
        <end position="519"/>
    </location>
</feature>
<dbReference type="PANTHER" id="PTHR11360">
    <property type="entry name" value="MONOCARBOXYLATE TRANSPORTER"/>
    <property type="match status" value="1"/>
</dbReference>
<feature type="transmembrane region" description="Helical" evidence="3">
    <location>
        <begin position="50"/>
        <end position="77"/>
    </location>
</feature>
<dbReference type="GeneID" id="100176983"/>
<evidence type="ECO:0000259" key="4">
    <source>
        <dbReference type="PROSITE" id="PS50850"/>
    </source>
</evidence>
<dbReference type="SUPFAM" id="SSF103473">
    <property type="entry name" value="MFS general substrate transporter"/>
    <property type="match status" value="1"/>
</dbReference>
<evidence type="ECO:0000313" key="5">
    <source>
        <dbReference type="Ensembl" id="ENSCINP00000007886.2"/>
    </source>
</evidence>
<feature type="transmembrane region" description="Helical" evidence="3">
    <location>
        <begin position="355"/>
        <end position="376"/>
    </location>
</feature>
<evidence type="ECO:0000256" key="3">
    <source>
        <dbReference type="SAM" id="Phobius"/>
    </source>
</evidence>
<accession>F6ZST9</accession>
<dbReference type="InterPro" id="IPR020846">
    <property type="entry name" value="MFS_dom"/>
</dbReference>
<evidence type="ECO:0000313" key="6">
    <source>
        <dbReference type="Proteomes" id="UP000008144"/>
    </source>
</evidence>
<dbReference type="OMA" id="APYHAGW"/>
<dbReference type="InterPro" id="IPR011701">
    <property type="entry name" value="MFS"/>
</dbReference>
<dbReference type="Gene3D" id="1.20.1250.20">
    <property type="entry name" value="MFS general substrate transporter like domains"/>
    <property type="match status" value="1"/>
</dbReference>
<feature type="transmembrane region" description="Helical" evidence="3">
    <location>
        <begin position="120"/>
        <end position="138"/>
    </location>
</feature>
<dbReference type="PANTHER" id="PTHR11360:SF284">
    <property type="entry name" value="EG:103B4.3 PROTEIN-RELATED"/>
    <property type="match status" value="1"/>
</dbReference>
<accession>A0A1W2WJ46</accession>
<dbReference type="RefSeq" id="XP_002129951.1">
    <property type="nucleotide sequence ID" value="XM_002129915.2"/>
</dbReference>
<dbReference type="HOGENOM" id="CLU_001265_59_1_1"/>
<keyword evidence="6" id="KW-1185">Reference proteome</keyword>
<reference evidence="6" key="1">
    <citation type="journal article" date="2002" name="Science">
        <title>The draft genome of Ciona intestinalis: insights into chordate and vertebrate origins.</title>
        <authorList>
            <person name="Dehal P."/>
            <person name="Satou Y."/>
            <person name="Campbell R.K."/>
            <person name="Chapman J."/>
            <person name="Degnan B."/>
            <person name="De Tomaso A."/>
            <person name="Davidson B."/>
            <person name="Di Gregorio A."/>
            <person name="Gelpke M."/>
            <person name="Goodstein D.M."/>
            <person name="Harafuji N."/>
            <person name="Hastings K.E."/>
            <person name="Ho I."/>
            <person name="Hotta K."/>
            <person name="Huang W."/>
            <person name="Kawashima T."/>
            <person name="Lemaire P."/>
            <person name="Martinez D."/>
            <person name="Meinertzhagen I.A."/>
            <person name="Necula S."/>
            <person name="Nonaka M."/>
            <person name="Putnam N."/>
            <person name="Rash S."/>
            <person name="Saiga H."/>
            <person name="Satake M."/>
            <person name="Terry A."/>
            <person name="Yamada L."/>
            <person name="Wang H.G."/>
            <person name="Awazu S."/>
            <person name="Azumi K."/>
            <person name="Boore J."/>
            <person name="Branno M."/>
            <person name="Chin-Bow S."/>
            <person name="DeSantis R."/>
            <person name="Doyle S."/>
            <person name="Francino P."/>
            <person name="Keys D.N."/>
            <person name="Haga S."/>
            <person name="Hayashi H."/>
            <person name="Hino K."/>
            <person name="Imai K.S."/>
            <person name="Inaba K."/>
            <person name="Kano S."/>
            <person name="Kobayashi K."/>
            <person name="Kobayashi M."/>
            <person name="Lee B.I."/>
            <person name="Makabe K.W."/>
            <person name="Manohar C."/>
            <person name="Matassi G."/>
            <person name="Medina M."/>
            <person name="Mochizuki Y."/>
            <person name="Mount S."/>
            <person name="Morishita T."/>
            <person name="Miura S."/>
            <person name="Nakayama A."/>
            <person name="Nishizaka S."/>
            <person name="Nomoto H."/>
            <person name="Ohta F."/>
            <person name="Oishi K."/>
            <person name="Rigoutsos I."/>
            <person name="Sano M."/>
            <person name="Sasaki A."/>
            <person name="Sasakura Y."/>
            <person name="Shoguchi E."/>
            <person name="Shin-i T."/>
            <person name="Spagnuolo A."/>
            <person name="Stainier D."/>
            <person name="Suzuki M.M."/>
            <person name="Tassy O."/>
            <person name="Takatori N."/>
            <person name="Tokuoka M."/>
            <person name="Yagi K."/>
            <person name="Yoshizaki F."/>
            <person name="Wada S."/>
            <person name="Zhang C."/>
            <person name="Hyatt P.D."/>
            <person name="Larimer F."/>
            <person name="Detter C."/>
            <person name="Doggett N."/>
            <person name="Glavina T."/>
            <person name="Hawkins T."/>
            <person name="Richardson P."/>
            <person name="Lucas S."/>
            <person name="Kohara Y."/>
            <person name="Levine M."/>
            <person name="Satoh N."/>
            <person name="Rokhsar D.S."/>
        </authorList>
    </citation>
    <scope>NUCLEOTIDE SEQUENCE [LARGE SCALE GENOMIC DNA]</scope>
</reference>
<gene>
    <name evidence="5" type="primary">LOC100176983</name>
</gene>
<feature type="transmembrane region" description="Helical" evidence="3">
    <location>
        <begin position="177"/>
        <end position="200"/>
    </location>
</feature>
<keyword evidence="3" id="KW-0472">Membrane</keyword>
<feature type="transmembrane region" description="Helical" evidence="3">
    <location>
        <begin position="89"/>
        <end position="108"/>
    </location>
</feature>
<dbReference type="GeneTree" id="ENSGT00940000168209"/>
<feature type="transmembrane region" description="Helical" evidence="3">
    <location>
        <begin position="388"/>
        <end position="407"/>
    </location>
</feature>
<evidence type="ECO:0000256" key="1">
    <source>
        <dbReference type="ARBA" id="ARBA00004141"/>
    </source>
</evidence>
<dbReference type="OrthoDB" id="6499973at2759"/>
<dbReference type="PROSITE" id="PS50850">
    <property type="entry name" value="MFS"/>
    <property type="match status" value="1"/>
</dbReference>
<protein>
    <submittedName>
        <fullName evidence="5">Monocarboxylate transporter 10</fullName>
    </submittedName>
</protein>
<keyword evidence="3" id="KW-0812">Transmembrane</keyword>
<sequence length="550" mass="59718">MEEQDAKAYTPEPERATICPGVCDPILEPEGIISNDIECHQTATVPDGGWGWVVTFAAFTINIVVIGIHNCFSLLYIDMIAEFKGSLSKTAWIGSIAFGCILIFAPLSGVLANRFGCRKVTLAGIVIASTFLFASSFATSIESLFLTYGFGFGFGTSLAYMQGAVMVTRYFNTKRALASGICLAGSSLGTLVIAPIYNILSTNYGWRVALKVLGGGSLSTVLCAATYRPLNEPSAAPRSTQERIQSSPAKGLVMELALWKNKAFLVWCLAVGLCKLGYLVPWVHMIKLCSDIGISRPRAASMLQYMSVTSTISRLVAGKLADSRYINRLYLSQFSACMMGVVTLIQPSMYTQNGVLAYAIMFGTLDGGVEILLPVMTLDLVGADQLSVAWGCILAVISLSSLGPPVAGAIRDQSGSYMAAFYFAGAPMVLSAFVLLLIPLWAKRQEQIIEQSYLSIDPTKMNTIQEMSDHYPPKHSKHFKAAAVATLQQCSNIKNALKGKLPRRDKSSGKLLQQRNRNRSENIPINEIVHQVTNSFHDIATISKNYARET</sequence>
<dbReference type="InterPro" id="IPR050327">
    <property type="entry name" value="Proton-linked_MCT"/>
</dbReference>
<comment type="subcellular location">
    <subcellularLocation>
        <location evidence="1">Membrane</location>
        <topology evidence="1">Multi-pass membrane protein</topology>
    </subcellularLocation>
</comment>
<dbReference type="EMBL" id="EAAA01000997">
    <property type="status" value="NOT_ANNOTATED_CDS"/>
    <property type="molecule type" value="Genomic_DNA"/>
</dbReference>
<dbReference type="Pfam" id="PF07690">
    <property type="entry name" value="MFS_1"/>
    <property type="match status" value="1"/>
</dbReference>
<dbReference type="Ensembl" id="ENSCINT00000007886.2">
    <property type="protein sequence ID" value="ENSCINP00000007886.2"/>
    <property type="gene ID" value="ENSCING00000003826.2"/>
</dbReference>
<dbReference type="GO" id="GO:0005886">
    <property type="term" value="C:plasma membrane"/>
    <property type="evidence" value="ECO:0000318"/>
    <property type="project" value="GO_Central"/>
</dbReference>
<dbReference type="InterPro" id="IPR036259">
    <property type="entry name" value="MFS_trans_sf"/>
</dbReference>
<dbReference type="KEGG" id="cin:100176983"/>
<name>F6ZST9_CIOIN</name>
<dbReference type="GO" id="GO:0008028">
    <property type="term" value="F:monocarboxylic acid transmembrane transporter activity"/>
    <property type="evidence" value="ECO:0000318"/>
    <property type="project" value="GO_Central"/>
</dbReference>
<dbReference type="AlphaFoldDB" id="F6ZST9"/>
<feature type="transmembrane region" description="Helical" evidence="3">
    <location>
        <begin position="419"/>
        <end position="442"/>
    </location>
</feature>
<feature type="transmembrane region" description="Helical" evidence="3">
    <location>
        <begin position="264"/>
        <end position="286"/>
    </location>
</feature>
<reference evidence="5" key="4">
    <citation type="submission" date="2025-09" db="UniProtKB">
        <authorList>
            <consortium name="Ensembl"/>
        </authorList>
    </citation>
    <scope>IDENTIFICATION</scope>
</reference>
<reference evidence="5" key="2">
    <citation type="journal article" date="2008" name="Genome Biol.">
        <title>Improved genome assembly and evidence-based global gene model set for the chordate Ciona intestinalis: new insight into intron and operon populations.</title>
        <authorList>
            <person name="Satou Y."/>
            <person name="Mineta K."/>
            <person name="Ogasawara M."/>
            <person name="Sasakura Y."/>
            <person name="Shoguchi E."/>
            <person name="Ueno K."/>
            <person name="Yamada L."/>
            <person name="Matsumoto J."/>
            <person name="Wasserscheid J."/>
            <person name="Dewar K."/>
            <person name="Wiley G.B."/>
            <person name="Macmil S.L."/>
            <person name="Roe B.A."/>
            <person name="Zeller R.W."/>
            <person name="Hastings K.E."/>
            <person name="Lemaire P."/>
            <person name="Lindquist E."/>
            <person name="Endo T."/>
            <person name="Hotta K."/>
            <person name="Inaba K."/>
        </authorList>
    </citation>
    <scope>NUCLEOTIDE SEQUENCE [LARGE SCALE GENOMIC DNA]</scope>
    <source>
        <strain evidence="5">wild type</strain>
    </source>
</reference>
<reference evidence="5" key="3">
    <citation type="submission" date="2025-08" db="UniProtKB">
        <authorList>
            <consortium name="Ensembl"/>
        </authorList>
    </citation>
    <scope>IDENTIFICATION</scope>
</reference>
<evidence type="ECO:0000256" key="2">
    <source>
        <dbReference type="SAM" id="MobiDB-lite"/>
    </source>
</evidence>
<proteinExistence type="predicted"/>
<dbReference type="InParanoid" id="F6ZST9"/>
<keyword evidence="3" id="KW-1133">Transmembrane helix</keyword>
<feature type="domain" description="Major facilitator superfamily (MFS) profile" evidence="4">
    <location>
        <begin position="51"/>
        <end position="443"/>
    </location>
</feature>
<dbReference type="CDD" id="cd17352">
    <property type="entry name" value="MFS_MCT_SLC16"/>
    <property type="match status" value="1"/>
</dbReference>
<dbReference type="FunCoup" id="F6ZST9">
    <property type="interactions" value="2"/>
</dbReference>
<organism evidence="5 6">
    <name type="scientific">Ciona intestinalis</name>
    <name type="common">Transparent sea squirt</name>
    <name type="synonym">Ascidia intestinalis</name>
    <dbReference type="NCBI Taxonomy" id="7719"/>
    <lineage>
        <taxon>Eukaryota</taxon>
        <taxon>Metazoa</taxon>
        <taxon>Chordata</taxon>
        <taxon>Tunicata</taxon>
        <taxon>Ascidiacea</taxon>
        <taxon>Phlebobranchia</taxon>
        <taxon>Cionidae</taxon>
        <taxon>Ciona</taxon>
    </lineage>
</organism>
<dbReference type="Proteomes" id="UP000008144">
    <property type="component" value="Chromosome 12"/>
</dbReference>